<accession>A0ABS2L873</accession>
<dbReference type="RefSeq" id="WP_205110011.1">
    <property type="nucleotide sequence ID" value="NZ_BAAAHT010000015.1"/>
</dbReference>
<evidence type="ECO:0000313" key="3">
    <source>
        <dbReference type="EMBL" id="MBM7472925.1"/>
    </source>
</evidence>
<evidence type="ECO:0000313" key="4">
    <source>
        <dbReference type="Proteomes" id="UP000776164"/>
    </source>
</evidence>
<evidence type="ECO:0000259" key="2">
    <source>
        <dbReference type="Pfam" id="PF12225"/>
    </source>
</evidence>
<dbReference type="Pfam" id="PF12225">
    <property type="entry name" value="DUF5981"/>
    <property type="match status" value="1"/>
</dbReference>
<name>A0ABS2L873_9MICO</name>
<protein>
    <recommendedName>
        <fullName evidence="2">Methylene-tetrahydrofolate reductase C-terminal-like domain-containing protein</fullName>
    </recommendedName>
</protein>
<proteinExistence type="predicted"/>
<sequence length="375" mass="39284">MERVHEAVFSCPKSMTFGPCGGVEFDGSCEVSEHRCVFVDGETIHWGGAVPVLLIDRPASDGSRGAVAVPADPVSRGGAEFAQLIRSRQVVVADFPARAIDRPSLVECADLLAGSADATLAGDSGAHRVQFSPSYRAQIIQSRGLRVIAGFNCRDRNRVAIEGELAGLADVGVAAVHCVTGDHTLTGSRPDAKPVFDLDSTGIASLAAEYGHLVSVGESPATPPVEHRAERLVEKQRAGAALAFVNHAGGALPVARFIDEVRARQRAQGQGENRLPDLAYIACVPVVVDRGSAELLRSFTTLVLPEGYLERILGARDVYAEGIAAAIDFCNELLSLDGVAGVNLSGGPEDGRESFFAEALARIAGGVSLRMHGAG</sequence>
<feature type="domain" description="Methylene-tetrahydrofolate reductase C-terminal-like" evidence="2">
    <location>
        <begin position="9"/>
        <end position="39"/>
    </location>
</feature>
<dbReference type="Gene3D" id="3.20.20.220">
    <property type="match status" value="1"/>
</dbReference>
<comment type="caution">
    <text evidence="3">The sequence shown here is derived from an EMBL/GenBank/DDBJ whole genome shotgun (WGS) entry which is preliminary data.</text>
</comment>
<dbReference type="InterPro" id="IPR022026">
    <property type="entry name" value="DUF5981"/>
</dbReference>
<organism evidence="3 4">
    <name type="scientific">Subtercola frigoramans</name>
    <dbReference type="NCBI Taxonomy" id="120298"/>
    <lineage>
        <taxon>Bacteria</taxon>
        <taxon>Bacillati</taxon>
        <taxon>Actinomycetota</taxon>
        <taxon>Actinomycetes</taxon>
        <taxon>Micrococcales</taxon>
        <taxon>Microbacteriaceae</taxon>
        <taxon>Subtercola</taxon>
    </lineage>
</organism>
<dbReference type="SUPFAM" id="SSF51730">
    <property type="entry name" value="FAD-linked oxidoreductase"/>
    <property type="match status" value="1"/>
</dbReference>
<keyword evidence="1" id="KW-0560">Oxidoreductase</keyword>
<dbReference type="InterPro" id="IPR029041">
    <property type="entry name" value="FAD-linked_oxidoreductase-like"/>
</dbReference>
<keyword evidence="4" id="KW-1185">Reference proteome</keyword>
<reference evidence="3 4" key="1">
    <citation type="submission" date="2021-01" db="EMBL/GenBank/DDBJ databases">
        <title>Sequencing the genomes of 1000 actinobacteria strains.</title>
        <authorList>
            <person name="Klenk H.-P."/>
        </authorList>
    </citation>
    <scope>NUCLEOTIDE SEQUENCE [LARGE SCALE GENOMIC DNA]</scope>
    <source>
        <strain evidence="3 4">DSM 13057</strain>
    </source>
</reference>
<dbReference type="EMBL" id="JAFBBU010000001">
    <property type="protein sequence ID" value="MBM7472925.1"/>
    <property type="molecule type" value="Genomic_DNA"/>
</dbReference>
<gene>
    <name evidence="3" type="ORF">JOE66_002559</name>
</gene>
<dbReference type="Proteomes" id="UP000776164">
    <property type="component" value="Unassembled WGS sequence"/>
</dbReference>
<evidence type="ECO:0000256" key="1">
    <source>
        <dbReference type="ARBA" id="ARBA00023002"/>
    </source>
</evidence>